<evidence type="ECO:0000256" key="11">
    <source>
        <dbReference type="SAM" id="MobiDB-lite"/>
    </source>
</evidence>
<keyword evidence="14" id="KW-1185">Reference proteome</keyword>
<evidence type="ECO:0000256" key="3">
    <source>
        <dbReference type="ARBA" id="ARBA00022527"/>
    </source>
</evidence>
<dbReference type="SMART" id="SM00220">
    <property type="entry name" value="S_TKc"/>
    <property type="match status" value="1"/>
</dbReference>
<dbReference type="EMBL" id="CATQJA010002647">
    <property type="protein sequence ID" value="CAJ0576787.1"/>
    <property type="molecule type" value="Genomic_DNA"/>
</dbReference>
<dbReference type="PROSITE" id="PS00108">
    <property type="entry name" value="PROTEIN_KINASE_ST"/>
    <property type="match status" value="1"/>
</dbReference>
<dbReference type="GO" id="GO:0005737">
    <property type="term" value="C:cytoplasm"/>
    <property type="evidence" value="ECO:0007669"/>
    <property type="project" value="TreeGrafter"/>
</dbReference>
<evidence type="ECO:0000256" key="2">
    <source>
        <dbReference type="ARBA" id="ARBA00012513"/>
    </source>
</evidence>
<dbReference type="Proteomes" id="UP001177023">
    <property type="component" value="Unassembled WGS sequence"/>
</dbReference>
<feature type="domain" description="Protein kinase" evidence="12">
    <location>
        <begin position="13"/>
        <end position="265"/>
    </location>
</feature>
<comment type="catalytic activity">
    <reaction evidence="8">
        <text>L-threonyl-[protein] + ATP = O-phospho-L-threonyl-[protein] + ADP + H(+)</text>
        <dbReference type="Rhea" id="RHEA:46608"/>
        <dbReference type="Rhea" id="RHEA-COMP:11060"/>
        <dbReference type="Rhea" id="RHEA-COMP:11605"/>
        <dbReference type="ChEBI" id="CHEBI:15378"/>
        <dbReference type="ChEBI" id="CHEBI:30013"/>
        <dbReference type="ChEBI" id="CHEBI:30616"/>
        <dbReference type="ChEBI" id="CHEBI:61977"/>
        <dbReference type="ChEBI" id="CHEBI:456216"/>
        <dbReference type="EC" id="2.7.11.1"/>
    </reaction>
</comment>
<feature type="region of interest" description="Disordered" evidence="11">
    <location>
        <begin position="361"/>
        <end position="387"/>
    </location>
</feature>
<dbReference type="Pfam" id="PF00069">
    <property type="entry name" value="Pkinase"/>
    <property type="match status" value="1"/>
</dbReference>
<feature type="non-terminal residue" evidence="13">
    <location>
        <position position="526"/>
    </location>
</feature>
<dbReference type="CDD" id="cd12122">
    <property type="entry name" value="AMPKA_C"/>
    <property type="match status" value="1"/>
</dbReference>
<evidence type="ECO:0000259" key="12">
    <source>
        <dbReference type="PROSITE" id="PS50011"/>
    </source>
</evidence>
<dbReference type="PANTHER" id="PTHR24346:SF110">
    <property type="entry name" value="NON-SPECIFIC SERINE_THREONINE PROTEIN KINASE"/>
    <property type="match status" value="1"/>
</dbReference>
<sequence length="526" mass="58858">MEEPIARLRLGEFELGQTIGTGTFGKVKVAVSTKTGMTVAVKIISHSIIKRLDMAKKIRREIENMSRFSHPHIIQLYGVVSTPSDIFMVMEYASGGELFDYITKHGQLAPEEARRFFQQIIAGVNYCHKHLVVHRDLKPENLLLDQYNNVKIADFGLSNMMHDGDFLRTSCGSPNYAAPEVLCGNFYCGPEVDIWSCGVILYALLAGTLPFDDDSIHALFKKIKAGIYFIPTHFDDEVSNLLQMMLQVDPMKRATMQDIIGHEWFTTDLASCLFPNSNETSNIVDVSVIEELSKLYHMPEAEITTALLANEANDISQAYDELIKVKRAVSDQQSPSTRNNSLHLDLGLAGLSLFGVGSPGSNSSSYSTPRPRLDASPLSEPLASPARSTRKAAKWHLGIRSHAKPHEIMGELFQALKRLDYEWIIVDPYHVVVRKKMRPGMSKAPNIGLQLYEFRSSYYLLDFKSLVEESNSPTSTEQSSPSDSMVDFEGLDVKELQDDISAYITPRGSTLPFFEMCTELLSQLIK</sequence>
<dbReference type="InterPro" id="IPR008271">
    <property type="entry name" value="Ser/Thr_kinase_AS"/>
</dbReference>
<dbReference type="InterPro" id="IPR011009">
    <property type="entry name" value="Kinase-like_dom_sf"/>
</dbReference>
<dbReference type="InterPro" id="IPR032270">
    <property type="entry name" value="AMPK_C"/>
</dbReference>
<accession>A0AA36CYR0</accession>
<dbReference type="PANTHER" id="PTHR24346">
    <property type="entry name" value="MAP/MICROTUBULE AFFINITY-REGULATING KINASE"/>
    <property type="match status" value="1"/>
</dbReference>
<organism evidence="13 14">
    <name type="scientific">Mesorhabditis spiculigera</name>
    <dbReference type="NCBI Taxonomy" id="96644"/>
    <lineage>
        <taxon>Eukaryota</taxon>
        <taxon>Metazoa</taxon>
        <taxon>Ecdysozoa</taxon>
        <taxon>Nematoda</taxon>
        <taxon>Chromadorea</taxon>
        <taxon>Rhabditida</taxon>
        <taxon>Rhabditina</taxon>
        <taxon>Rhabditomorpha</taxon>
        <taxon>Rhabditoidea</taxon>
        <taxon>Rhabditidae</taxon>
        <taxon>Mesorhabditinae</taxon>
        <taxon>Mesorhabditis</taxon>
    </lineage>
</organism>
<dbReference type="PROSITE" id="PS00107">
    <property type="entry name" value="PROTEIN_KINASE_ATP"/>
    <property type="match status" value="1"/>
</dbReference>
<dbReference type="PROSITE" id="PS50011">
    <property type="entry name" value="PROTEIN_KINASE_DOM"/>
    <property type="match status" value="1"/>
</dbReference>
<dbReference type="Gene3D" id="3.30.310.80">
    <property type="entry name" value="Kinase associated domain 1, KA1"/>
    <property type="match status" value="1"/>
</dbReference>
<keyword evidence="7 10" id="KW-0067">ATP-binding</keyword>
<proteinExistence type="inferred from homology"/>
<comment type="caution">
    <text evidence="13">The sequence shown here is derived from an EMBL/GenBank/DDBJ whole genome shotgun (WGS) entry which is preliminary data.</text>
</comment>
<comment type="similarity">
    <text evidence="1">Belongs to the protein kinase superfamily. CAMK Ser/Thr protein kinase family. SNF1 subfamily.</text>
</comment>
<dbReference type="Pfam" id="PF16579">
    <property type="entry name" value="AdenylateSensor"/>
    <property type="match status" value="1"/>
</dbReference>
<dbReference type="GO" id="GO:0035556">
    <property type="term" value="P:intracellular signal transduction"/>
    <property type="evidence" value="ECO:0007669"/>
    <property type="project" value="TreeGrafter"/>
</dbReference>
<dbReference type="GO" id="GO:0004674">
    <property type="term" value="F:protein serine/threonine kinase activity"/>
    <property type="evidence" value="ECO:0007669"/>
    <property type="project" value="UniProtKB-KW"/>
</dbReference>
<keyword evidence="5 10" id="KW-0547">Nucleotide-binding</keyword>
<dbReference type="FunFam" id="3.30.200.20:FF:000042">
    <property type="entry name" value="Aurora kinase A"/>
    <property type="match status" value="1"/>
</dbReference>
<evidence type="ECO:0000256" key="10">
    <source>
        <dbReference type="PROSITE-ProRule" id="PRU10141"/>
    </source>
</evidence>
<reference evidence="13" key="1">
    <citation type="submission" date="2023-06" db="EMBL/GenBank/DDBJ databases">
        <authorList>
            <person name="Delattre M."/>
        </authorList>
    </citation>
    <scope>NUCLEOTIDE SEQUENCE</scope>
    <source>
        <strain evidence="13">AF72</strain>
    </source>
</reference>
<evidence type="ECO:0000256" key="7">
    <source>
        <dbReference type="ARBA" id="ARBA00022840"/>
    </source>
</evidence>
<comment type="catalytic activity">
    <reaction evidence="9">
        <text>L-seryl-[protein] + ATP = O-phospho-L-seryl-[protein] + ADP + H(+)</text>
        <dbReference type="Rhea" id="RHEA:17989"/>
        <dbReference type="Rhea" id="RHEA-COMP:9863"/>
        <dbReference type="Rhea" id="RHEA-COMP:11604"/>
        <dbReference type="ChEBI" id="CHEBI:15378"/>
        <dbReference type="ChEBI" id="CHEBI:29999"/>
        <dbReference type="ChEBI" id="CHEBI:30616"/>
        <dbReference type="ChEBI" id="CHEBI:83421"/>
        <dbReference type="ChEBI" id="CHEBI:456216"/>
        <dbReference type="EC" id="2.7.11.1"/>
    </reaction>
</comment>
<gene>
    <name evidence="13" type="ORF">MSPICULIGERA_LOCUS15074</name>
</gene>
<dbReference type="SUPFAM" id="SSF56112">
    <property type="entry name" value="Protein kinase-like (PK-like)"/>
    <property type="match status" value="1"/>
</dbReference>
<dbReference type="CDD" id="cd14079">
    <property type="entry name" value="STKc_AMPK_alpha"/>
    <property type="match status" value="1"/>
</dbReference>
<evidence type="ECO:0000256" key="5">
    <source>
        <dbReference type="ARBA" id="ARBA00022741"/>
    </source>
</evidence>
<dbReference type="InterPro" id="IPR000719">
    <property type="entry name" value="Prot_kinase_dom"/>
</dbReference>
<protein>
    <recommendedName>
        <fullName evidence="2">non-specific serine/threonine protein kinase</fullName>
        <ecNumber evidence="2">2.7.11.1</ecNumber>
    </recommendedName>
</protein>
<dbReference type="InterPro" id="IPR028375">
    <property type="entry name" value="KA1/Ssp2_C"/>
</dbReference>
<feature type="binding site" evidence="10">
    <location>
        <position position="50"/>
    </location>
    <ligand>
        <name>ATP</name>
        <dbReference type="ChEBI" id="CHEBI:30616"/>
    </ligand>
</feature>
<dbReference type="SUPFAM" id="SSF103243">
    <property type="entry name" value="KA1-like"/>
    <property type="match status" value="1"/>
</dbReference>
<dbReference type="InterPro" id="IPR017441">
    <property type="entry name" value="Protein_kinase_ATP_BS"/>
</dbReference>
<evidence type="ECO:0000256" key="8">
    <source>
        <dbReference type="ARBA" id="ARBA00047899"/>
    </source>
</evidence>
<dbReference type="Gene3D" id="1.10.510.10">
    <property type="entry name" value="Transferase(Phosphotransferase) domain 1"/>
    <property type="match status" value="1"/>
</dbReference>
<keyword evidence="4" id="KW-0808">Transferase</keyword>
<keyword evidence="6" id="KW-0418">Kinase</keyword>
<evidence type="ECO:0000256" key="1">
    <source>
        <dbReference type="ARBA" id="ARBA00006234"/>
    </source>
</evidence>
<dbReference type="FunFam" id="1.10.510.10:FF:000407">
    <property type="entry name" value="Non-specific serine/threonine protein kinase"/>
    <property type="match status" value="1"/>
</dbReference>
<keyword evidence="3" id="KW-0723">Serine/threonine-protein kinase</keyword>
<evidence type="ECO:0000313" key="13">
    <source>
        <dbReference type="EMBL" id="CAJ0576787.1"/>
    </source>
</evidence>
<dbReference type="EC" id="2.7.11.1" evidence="2"/>
<evidence type="ECO:0000256" key="4">
    <source>
        <dbReference type="ARBA" id="ARBA00022679"/>
    </source>
</evidence>
<dbReference type="GO" id="GO:0005524">
    <property type="term" value="F:ATP binding"/>
    <property type="evidence" value="ECO:0007669"/>
    <property type="project" value="UniProtKB-UniRule"/>
</dbReference>
<name>A0AA36CYR0_9BILA</name>
<dbReference type="AlphaFoldDB" id="A0AA36CYR0"/>
<evidence type="ECO:0000256" key="9">
    <source>
        <dbReference type="ARBA" id="ARBA00048679"/>
    </source>
</evidence>
<evidence type="ECO:0000313" key="14">
    <source>
        <dbReference type="Proteomes" id="UP001177023"/>
    </source>
</evidence>
<evidence type="ECO:0000256" key="6">
    <source>
        <dbReference type="ARBA" id="ARBA00022777"/>
    </source>
</evidence>